<keyword evidence="2" id="KW-1185">Reference proteome</keyword>
<proteinExistence type="predicted"/>
<accession>A0ACB5U3C2</accession>
<evidence type="ECO:0000313" key="1">
    <source>
        <dbReference type="EMBL" id="GMF01131.1"/>
    </source>
</evidence>
<comment type="caution">
    <text evidence="1">The sequence shown here is derived from an EMBL/GenBank/DDBJ whole genome shotgun (WGS) entry which is preliminary data.</text>
</comment>
<protein>
    <submittedName>
        <fullName evidence="1">Unnamed protein product</fullName>
    </submittedName>
</protein>
<gene>
    <name evidence="1" type="ORF">Cboi01_000575700</name>
</gene>
<name>A0ACB5U3C2_CANBO</name>
<sequence>MISNSNKVSKPSRKYNKSRSVTPDSMLVDSINNTKITSNSETIKPISTSTSTDNKISKTQKQKQTKKERMLLLQQQQRLLAEQQLQLQQKQQLLIQQQQELECSMDVEDDSNKIGKPSAPITPTALAAKPVKQVKAPIKPTTTTTTTTPAVCSKKITKNYSASNNKAQLDQSIIANPVKQAILKINEENYYLKLEVIKLVSDLKSLRNEVLSNPSDIKQESNKTAEFLKPSVRNSKKIVKSESETKQIPLVSNDSTITSNKNENIESTGFE</sequence>
<reference evidence="1" key="1">
    <citation type="submission" date="2023-04" db="EMBL/GenBank/DDBJ databases">
        <title>Candida boidinii NBRC 1967.</title>
        <authorList>
            <person name="Ichikawa N."/>
            <person name="Sato H."/>
            <person name="Tonouchi N."/>
        </authorList>
    </citation>
    <scope>NUCLEOTIDE SEQUENCE</scope>
    <source>
        <strain evidence="1">NBRC 1967</strain>
    </source>
</reference>
<evidence type="ECO:0000313" key="2">
    <source>
        <dbReference type="Proteomes" id="UP001165101"/>
    </source>
</evidence>
<dbReference type="EMBL" id="BSXV01004741">
    <property type="protein sequence ID" value="GMF01131.1"/>
    <property type="molecule type" value="Genomic_DNA"/>
</dbReference>
<dbReference type="Proteomes" id="UP001165101">
    <property type="component" value="Unassembled WGS sequence"/>
</dbReference>
<organism evidence="1 2">
    <name type="scientific">Candida boidinii</name>
    <name type="common">Yeast</name>
    <dbReference type="NCBI Taxonomy" id="5477"/>
    <lineage>
        <taxon>Eukaryota</taxon>
        <taxon>Fungi</taxon>
        <taxon>Dikarya</taxon>
        <taxon>Ascomycota</taxon>
        <taxon>Saccharomycotina</taxon>
        <taxon>Pichiomycetes</taxon>
        <taxon>Pichiales</taxon>
        <taxon>Pichiaceae</taxon>
        <taxon>Ogataea</taxon>
        <taxon>Ogataea/Candida clade</taxon>
    </lineage>
</organism>